<accession>A0A0A9A9B1</accession>
<sequence>MGARDRTLTGKAPSLMSLPTALWSVYPCYNRFFNLWIFVCNLAIYND</sequence>
<dbReference type="EMBL" id="GBRH01249611">
    <property type="protein sequence ID" value="JAD48284.1"/>
    <property type="molecule type" value="Transcribed_RNA"/>
</dbReference>
<protein>
    <submittedName>
        <fullName evidence="1">Uncharacterized protein</fullName>
    </submittedName>
</protein>
<organism evidence="1">
    <name type="scientific">Arundo donax</name>
    <name type="common">Giant reed</name>
    <name type="synonym">Donax arundinaceus</name>
    <dbReference type="NCBI Taxonomy" id="35708"/>
    <lineage>
        <taxon>Eukaryota</taxon>
        <taxon>Viridiplantae</taxon>
        <taxon>Streptophyta</taxon>
        <taxon>Embryophyta</taxon>
        <taxon>Tracheophyta</taxon>
        <taxon>Spermatophyta</taxon>
        <taxon>Magnoliopsida</taxon>
        <taxon>Liliopsida</taxon>
        <taxon>Poales</taxon>
        <taxon>Poaceae</taxon>
        <taxon>PACMAD clade</taxon>
        <taxon>Arundinoideae</taxon>
        <taxon>Arundineae</taxon>
        <taxon>Arundo</taxon>
    </lineage>
</organism>
<name>A0A0A9A9B1_ARUDO</name>
<proteinExistence type="predicted"/>
<reference evidence="1" key="1">
    <citation type="submission" date="2014-09" db="EMBL/GenBank/DDBJ databases">
        <authorList>
            <person name="Magalhaes I.L.F."/>
            <person name="Oliveira U."/>
            <person name="Santos F.R."/>
            <person name="Vidigal T.H.D.A."/>
            <person name="Brescovit A.D."/>
            <person name="Santos A.J."/>
        </authorList>
    </citation>
    <scope>NUCLEOTIDE SEQUENCE</scope>
    <source>
        <tissue evidence="1">Shoot tissue taken approximately 20 cm above the soil surface</tissue>
    </source>
</reference>
<dbReference type="AlphaFoldDB" id="A0A0A9A9B1"/>
<evidence type="ECO:0000313" key="1">
    <source>
        <dbReference type="EMBL" id="JAD48284.1"/>
    </source>
</evidence>
<reference evidence="1" key="2">
    <citation type="journal article" date="2015" name="Data Brief">
        <title>Shoot transcriptome of the giant reed, Arundo donax.</title>
        <authorList>
            <person name="Barrero R.A."/>
            <person name="Guerrero F.D."/>
            <person name="Moolhuijzen P."/>
            <person name="Goolsby J.A."/>
            <person name="Tidwell J."/>
            <person name="Bellgard S.E."/>
            <person name="Bellgard M.I."/>
        </authorList>
    </citation>
    <scope>NUCLEOTIDE SEQUENCE</scope>
    <source>
        <tissue evidence="1">Shoot tissue taken approximately 20 cm above the soil surface</tissue>
    </source>
</reference>